<evidence type="ECO:0000313" key="15">
    <source>
        <dbReference type="Proteomes" id="UP000663877"/>
    </source>
</evidence>
<protein>
    <recommendedName>
        <fullName evidence="10">ABC transmembrane type-1 domain-containing protein</fullName>
    </recommendedName>
</protein>
<feature type="transmembrane region" description="Helical" evidence="9">
    <location>
        <begin position="133"/>
        <end position="152"/>
    </location>
</feature>
<dbReference type="InterPro" id="IPR011527">
    <property type="entry name" value="ABC1_TM_dom"/>
</dbReference>
<dbReference type="EMBL" id="CAJNOM010000256">
    <property type="protein sequence ID" value="CAF1290388.1"/>
    <property type="molecule type" value="Genomic_DNA"/>
</dbReference>
<dbReference type="EMBL" id="CAJNOI010000107">
    <property type="protein sequence ID" value="CAF1070870.1"/>
    <property type="molecule type" value="Genomic_DNA"/>
</dbReference>
<dbReference type="InterPro" id="IPR050173">
    <property type="entry name" value="ABC_transporter_C-like"/>
</dbReference>
<evidence type="ECO:0000313" key="11">
    <source>
        <dbReference type="EMBL" id="CAF1070870.1"/>
    </source>
</evidence>
<dbReference type="Gene3D" id="1.20.1560.10">
    <property type="entry name" value="ABC transporter type 1, transmembrane domain"/>
    <property type="match status" value="1"/>
</dbReference>
<keyword evidence="14" id="KW-1185">Reference proteome</keyword>
<dbReference type="Proteomes" id="UP000663832">
    <property type="component" value="Unassembled WGS sequence"/>
</dbReference>
<dbReference type="PANTHER" id="PTHR24223:SF456">
    <property type="entry name" value="MULTIDRUG RESISTANCE-ASSOCIATED PROTEIN LETHAL(2)03659"/>
    <property type="match status" value="1"/>
</dbReference>
<dbReference type="PROSITE" id="PS50929">
    <property type="entry name" value="ABC_TM1F"/>
    <property type="match status" value="1"/>
</dbReference>
<evidence type="ECO:0000259" key="10">
    <source>
        <dbReference type="PROSITE" id="PS50929"/>
    </source>
</evidence>
<reference evidence="11" key="1">
    <citation type="submission" date="2021-02" db="EMBL/GenBank/DDBJ databases">
        <authorList>
            <person name="Nowell W R."/>
        </authorList>
    </citation>
    <scope>NUCLEOTIDE SEQUENCE</scope>
</reference>
<gene>
    <name evidence="11" type="ORF">BJG266_LOCUS19702</name>
    <name evidence="12" type="ORF">QVE165_LOCUS24971</name>
    <name evidence="13" type="ORF">QVE165_LOCUS30659</name>
</gene>
<evidence type="ECO:0000256" key="3">
    <source>
        <dbReference type="ARBA" id="ARBA00022448"/>
    </source>
</evidence>
<evidence type="ECO:0000256" key="1">
    <source>
        <dbReference type="ARBA" id="ARBA00004141"/>
    </source>
</evidence>
<keyword evidence="3" id="KW-0813">Transport</keyword>
<evidence type="ECO:0000313" key="14">
    <source>
        <dbReference type="Proteomes" id="UP000663832"/>
    </source>
</evidence>
<comment type="caution">
    <text evidence="11">The sequence shown here is derived from an EMBL/GenBank/DDBJ whole genome shotgun (WGS) entry which is preliminary data.</text>
</comment>
<dbReference type="EMBL" id="CAJNOM010000178">
    <property type="protein sequence ID" value="CAF1186118.1"/>
    <property type="molecule type" value="Genomic_DNA"/>
</dbReference>
<proteinExistence type="inferred from homology"/>
<accession>A0A814LYF6</accession>
<evidence type="ECO:0000256" key="2">
    <source>
        <dbReference type="ARBA" id="ARBA00009726"/>
    </source>
</evidence>
<dbReference type="OrthoDB" id="6500128at2759"/>
<dbReference type="GO" id="GO:0005524">
    <property type="term" value="F:ATP binding"/>
    <property type="evidence" value="ECO:0007669"/>
    <property type="project" value="UniProtKB-KW"/>
</dbReference>
<dbReference type="Proteomes" id="UP000663877">
    <property type="component" value="Unassembled WGS sequence"/>
</dbReference>
<dbReference type="GO" id="GO:0140359">
    <property type="term" value="F:ABC-type transporter activity"/>
    <property type="evidence" value="ECO:0007669"/>
    <property type="project" value="InterPro"/>
</dbReference>
<organism evidence="11 15">
    <name type="scientific">Adineta steineri</name>
    <dbReference type="NCBI Taxonomy" id="433720"/>
    <lineage>
        <taxon>Eukaryota</taxon>
        <taxon>Metazoa</taxon>
        <taxon>Spiralia</taxon>
        <taxon>Gnathifera</taxon>
        <taxon>Rotifera</taxon>
        <taxon>Eurotatoria</taxon>
        <taxon>Bdelloidea</taxon>
        <taxon>Adinetida</taxon>
        <taxon>Adinetidae</taxon>
        <taxon>Adineta</taxon>
    </lineage>
</organism>
<evidence type="ECO:0000256" key="4">
    <source>
        <dbReference type="ARBA" id="ARBA00022692"/>
    </source>
</evidence>
<dbReference type="GO" id="GO:0016020">
    <property type="term" value="C:membrane"/>
    <property type="evidence" value="ECO:0007669"/>
    <property type="project" value="UniProtKB-SubCell"/>
</dbReference>
<name>A0A814LYF6_9BILA</name>
<feature type="transmembrane region" description="Helical" evidence="9">
    <location>
        <begin position="239"/>
        <end position="255"/>
    </location>
</feature>
<evidence type="ECO:0000256" key="9">
    <source>
        <dbReference type="SAM" id="Phobius"/>
    </source>
</evidence>
<dbReference type="AlphaFoldDB" id="A0A814LYF6"/>
<feature type="domain" description="ABC transmembrane type-1" evidence="10">
    <location>
        <begin position="99"/>
        <end position="290"/>
    </location>
</feature>
<dbReference type="CDD" id="cd18579">
    <property type="entry name" value="ABC_6TM_ABCC_D1"/>
    <property type="match status" value="1"/>
</dbReference>
<evidence type="ECO:0000256" key="7">
    <source>
        <dbReference type="ARBA" id="ARBA00022989"/>
    </source>
</evidence>
<evidence type="ECO:0000313" key="12">
    <source>
        <dbReference type="EMBL" id="CAF1186118.1"/>
    </source>
</evidence>
<dbReference type="SUPFAM" id="SSF90123">
    <property type="entry name" value="ABC transporter transmembrane region"/>
    <property type="match status" value="1"/>
</dbReference>
<keyword evidence="5" id="KW-0547">Nucleotide-binding</keyword>
<keyword evidence="4 9" id="KW-0812">Transmembrane</keyword>
<comment type="subcellular location">
    <subcellularLocation>
        <location evidence="1">Membrane</location>
        <topology evidence="1">Multi-pass membrane protein</topology>
    </subcellularLocation>
</comment>
<evidence type="ECO:0000256" key="5">
    <source>
        <dbReference type="ARBA" id="ARBA00022741"/>
    </source>
</evidence>
<dbReference type="InterPro" id="IPR044746">
    <property type="entry name" value="ABCC_6TM_D1"/>
</dbReference>
<feature type="transmembrane region" description="Helical" evidence="9">
    <location>
        <begin position="211"/>
        <end position="233"/>
    </location>
</feature>
<keyword evidence="8 9" id="KW-0472">Membrane</keyword>
<evidence type="ECO:0000313" key="13">
    <source>
        <dbReference type="EMBL" id="CAF1290388.1"/>
    </source>
</evidence>
<evidence type="ECO:0000256" key="6">
    <source>
        <dbReference type="ARBA" id="ARBA00022840"/>
    </source>
</evidence>
<dbReference type="Pfam" id="PF00664">
    <property type="entry name" value="ABC_membrane"/>
    <property type="match status" value="1"/>
</dbReference>
<keyword evidence="6" id="KW-0067">ATP-binding</keyword>
<dbReference type="PANTHER" id="PTHR24223">
    <property type="entry name" value="ATP-BINDING CASSETTE SUB-FAMILY C"/>
    <property type="match status" value="1"/>
</dbReference>
<comment type="similarity">
    <text evidence="2">Belongs to the ABC transporter superfamily. ABCC family. Conjugate transporter (TC 3.A.1.208) subfamily.</text>
</comment>
<evidence type="ECO:0000256" key="8">
    <source>
        <dbReference type="ARBA" id="ARBA00023136"/>
    </source>
</evidence>
<feature type="transmembrane region" description="Helical" evidence="9">
    <location>
        <begin position="358"/>
        <end position="381"/>
    </location>
</feature>
<keyword evidence="7 9" id="KW-1133">Transmembrane helix</keyword>
<dbReference type="InterPro" id="IPR036640">
    <property type="entry name" value="ABC1_TM_sf"/>
</dbReference>
<sequence length="388" mass="44053">MSFPSSKVSPSTERQQRQSSRLHYAESSWTRWIQIPLFLWVTPILSLANKRTLVDDDLNDLSMKDQCSIILNRVNQYSSKWPGTWNVFNRIFFKDFLSSMLFVLPLSISRIAQPLLVRQIILYIKDESGLPAYSGYLYSIALFIAVIVQASGQRQIIFRNTRVGMRISNALSSTIYKHLLSINTAALHKTTAAQTINLVANDANKFTELSIFMHSLLTVPLEVFSTFGLVWWTIGLPTLFGYAVLLLIIPIQFIFSKKFGLYRKATMACTDKRVQTINELVNGCQIIKIFFTYTISTPTYSNYEDYVHFELSLESNTTKNISMTTIPTITIPTTISVILQRAETMAKTINDYIKGVRIIIPSLLGAAFFSYYLAFISSSVIKTTAVLR</sequence>